<feature type="domain" description="Mediator of RNA polymerase II transcription subunit 16 central helical bridge" evidence="14">
    <location>
        <begin position="484"/>
        <end position="686"/>
    </location>
</feature>
<name>A0A1Y3BFW4_EURMA</name>
<protein>
    <recommendedName>
        <fullName evidence="3 12">Mediator of RNA polymerase II transcription subunit 16</fullName>
    </recommendedName>
    <alternativeName>
        <fullName evidence="10 12">Mediator complex subunit 16</fullName>
    </alternativeName>
</protein>
<gene>
    <name evidence="12" type="primary">MED16</name>
    <name evidence="16" type="ORF">BLA29_000129</name>
</gene>
<evidence type="ECO:0000256" key="9">
    <source>
        <dbReference type="ARBA" id="ARBA00023242"/>
    </source>
</evidence>
<evidence type="ECO:0000313" key="16">
    <source>
        <dbReference type="EMBL" id="OTF78924.1"/>
    </source>
</evidence>
<keyword evidence="4 11" id="KW-0853">WD repeat</keyword>
<dbReference type="Proteomes" id="UP000194236">
    <property type="component" value="Unassembled WGS sequence"/>
</dbReference>
<dbReference type="PROSITE" id="PS50082">
    <property type="entry name" value="WD_REPEATS_2"/>
    <property type="match status" value="1"/>
</dbReference>
<accession>A0A1Y3BFW4</accession>
<evidence type="ECO:0000259" key="13">
    <source>
        <dbReference type="Pfam" id="PF11635"/>
    </source>
</evidence>
<comment type="function">
    <text evidence="12">Component of the Mediator complex, a coactivator involved in the regulated transcription of nearly all RNA polymerase II-dependent genes. Mediator functions as a bridge to convey information from gene-specific regulatory proteins to the basal RNA polymerase II transcription machinery. Mediator is recruited to promoters by direct interactions with regulatory proteins and serves as a scaffold for the assembly of a functional preinitiation complex with RNA polymerase II and the general transcription factors.</text>
</comment>
<evidence type="ECO:0000259" key="15">
    <source>
        <dbReference type="Pfam" id="PF20719"/>
    </source>
</evidence>
<keyword evidence="17" id="KW-1185">Reference proteome</keyword>
<dbReference type="PANTHER" id="PTHR13224:SF6">
    <property type="entry name" value="MEDIATOR OF RNA POLYMERASE II TRANSCRIPTION SUBUNIT 16"/>
    <property type="match status" value="1"/>
</dbReference>
<dbReference type="EMBL" id="MUJZ01025675">
    <property type="protein sequence ID" value="OTF78924.1"/>
    <property type="molecule type" value="Genomic_DNA"/>
</dbReference>
<dbReference type="AlphaFoldDB" id="A0A1Y3BFW4"/>
<keyword evidence="9 12" id="KW-0539">Nucleus</keyword>
<dbReference type="SUPFAM" id="SSF69322">
    <property type="entry name" value="Tricorn protease domain 2"/>
    <property type="match status" value="1"/>
</dbReference>
<evidence type="ECO:0000256" key="12">
    <source>
        <dbReference type="RuleBase" id="RU364149"/>
    </source>
</evidence>
<dbReference type="Pfam" id="PF20719">
    <property type="entry name" value="Med16_C"/>
    <property type="match status" value="1"/>
</dbReference>
<organism evidence="16 17">
    <name type="scientific">Euroglyphus maynei</name>
    <name type="common">Mayne's house dust mite</name>
    <dbReference type="NCBI Taxonomy" id="6958"/>
    <lineage>
        <taxon>Eukaryota</taxon>
        <taxon>Metazoa</taxon>
        <taxon>Ecdysozoa</taxon>
        <taxon>Arthropoda</taxon>
        <taxon>Chelicerata</taxon>
        <taxon>Arachnida</taxon>
        <taxon>Acari</taxon>
        <taxon>Acariformes</taxon>
        <taxon>Sarcoptiformes</taxon>
        <taxon>Astigmata</taxon>
        <taxon>Psoroptidia</taxon>
        <taxon>Analgoidea</taxon>
        <taxon>Pyroglyphidae</taxon>
        <taxon>Pyroglyphinae</taxon>
        <taxon>Euroglyphus</taxon>
    </lineage>
</organism>
<dbReference type="OrthoDB" id="10018574at2759"/>
<evidence type="ECO:0000256" key="2">
    <source>
        <dbReference type="ARBA" id="ARBA00006543"/>
    </source>
</evidence>
<evidence type="ECO:0000256" key="4">
    <source>
        <dbReference type="ARBA" id="ARBA00022574"/>
    </source>
</evidence>
<dbReference type="GO" id="GO:0016592">
    <property type="term" value="C:mediator complex"/>
    <property type="evidence" value="ECO:0007669"/>
    <property type="project" value="InterPro"/>
</dbReference>
<comment type="subcellular location">
    <subcellularLocation>
        <location evidence="1 12">Nucleus</location>
    </subcellularLocation>
</comment>
<sequence length="883" mass="100569">MDHLYSVFGYDVAPYHRHFLEDGASNVISSLSNNNILAFTSNFDLLDDSEENCLLKTRLYVVDLNLPYHPYRYVTHSVKDHDENITVLEWDNKGAKLLIGDDMGTIEVWSMRDFLLSDWQRLDHHSCCFAGDRIIAGIWFHSGQKIMVNYDKKDLDVQYQEKFNHDRLQASVVQFGNKHTDGYLCITGSGFVYAHLFGSNGKIHQEYAILNSSRANIEQIDVAYLKNGSFLVMTSNGNSHMPIHCYTISISLNWIENQTQKLKIDCKSHESFNMDCALLNSSNQSTHIYPIVSRLKFIVRECPDAAVVVGSGKNGSIIELWELCAVTVSFNNVIKNLKKIDQNQPITEQRWKFNMNTTSSHYVSALSTPGSLLFETTPPLSYIMVAYTDKTIKCFYRQNLQSLVTVDLTTTTNHSGLNNSTNMNRMFHQQEMISEKLSIIRDIRLTWSNCAMVAIDSFSQLHFFRLSPMIEPCNQMSLNFAQLMLEYALISGNDYWDILISIKPQFVDIICEKITENFCGSRQPSYVQQKWFDKVLQLKAALYRCVNSGAASYKSGDYYAMKMLNAIAETIKRLIRAREYQENEGPAEKLSSMIQTKPVSNTDIQQFINIDKVLVKLDSKDFCVEAAIQQSFQHLLQWVCDLALYLLASIPQQCHQPQFRIPGSGLLFDVKSLNTLRELLVIIRFWSLINANYVPSFNKMHENIDVISLIYKLLSKLVLSSEKIDETIIDECCVLPNQVMIHQMDICLKSVGMASPALFSHSLPLILHFGIESPSLEYTVKVPIIEGTFNIHGDRRIDVLRNISLGYVDENTNELIRSCTRCNSVSSIKSTTRSPAARAWDQQWVKKCVCGGSWRVHASKNLSSISNNNDFGQINFSLMSTTV</sequence>
<evidence type="ECO:0000256" key="7">
    <source>
        <dbReference type="ARBA" id="ARBA00023159"/>
    </source>
</evidence>
<dbReference type="InterPro" id="IPR048338">
    <property type="entry name" value="Mediator_Med16"/>
</dbReference>
<feature type="domain" description="Mediator complex subunit 16 C-terminal" evidence="15">
    <location>
        <begin position="809"/>
        <end position="855"/>
    </location>
</feature>
<dbReference type="Pfam" id="PF11635">
    <property type="entry name" value="Med16_N"/>
    <property type="match status" value="1"/>
</dbReference>
<feature type="domain" description="Mediator complex subunit Med16 N-terminal" evidence="13">
    <location>
        <begin position="130"/>
        <end position="406"/>
    </location>
</feature>
<comment type="caution">
    <text evidence="16">The sequence shown here is derived from an EMBL/GenBank/DDBJ whole genome shotgun (WGS) entry which is preliminary data.</text>
</comment>
<evidence type="ECO:0000256" key="8">
    <source>
        <dbReference type="ARBA" id="ARBA00023163"/>
    </source>
</evidence>
<comment type="similarity">
    <text evidence="2 12">Belongs to the Mediator complex subunit 16 family.</text>
</comment>
<evidence type="ECO:0000259" key="14">
    <source>
        <dbReference type="Pfam" id="PF20718"/>
    </source>
</evidence>
<keyword evidence="5" id="KW-0677">Repeat</keyword>
<dbReference type="InterPro" id="IPR048339">
    <property type="entry name" value="Mediator_Med16_C"/>
</dbReference>
<dbReference type="InterPro" id="IPR021665">
    <property type="entry name" value="Mediator_Med16_N"/>
</dbReference>
<evidence type="ECO:0000256" key="10">
    <source>
        <dbReference type="ARBA" id="ARBA00032015"/>
    </source>
</evidence>
<dbReference type="InterPro" id="IPR048616">
    <property type="entry name" value="MED16_bridge"/>
</dbReference>
<dbReference type="Pfam" id="PF20718">
    <property type="entry name" value="Med16_bridge"/>
    <property type="match status" value="1"/>
</dbReference>
<comment type="subunit">
    <text evidence="12">Component of the Mediator complex.</text>
</comment>
<evidence type="ECO:0000256" key="5">
    <source>
        <dbReference type="ARBA" id="ARBA00022737"/>
    </source>
</evidence>
<evidence type="ECO:0000256" key="1">
    <source>
        <dbReference type="ARBA" id="ARBA00004123"/>
    </source>
</evidence>
<proteinExistence type="inferred from homology"/>
<evidence type="ECO:0000256" key="11">
    <source>
        <dbReference type="PROSITE-ProRule" id="PRU00221"/>
    </source>
</evidence>
<dbReference type="PANTHER" id="PTHR13224">
    <property type="entry name" value="THYROID HORMONE RECEPTOR-ASSOCIATED PROTEIN-RELATED"/>
    <property type="match status" value="1"/>
</dbReference>
<keyword evidence="7 12" id="KW-0010">Activator</keyword>
<dbReference type="InterPro" id="IPR001680">
    <property type="entry name" value="WD40_rpt"/>
</dbReference>
<evidence type="ECO:0000313" key="17">
    <source>
        <dbReference type="Proteomes" id="UP000194236"/>
    </source>
</evidence>
<keyword evidence="8 12" id="KW-0804">Transcription</keyword>
<evidence type="ECO:0000256" key="6">
    <source>
        <dbReference type="ARBA" id="ARBA00023015"/>
    </source>
</evidence>
<dbReference type="GO" id="GO:0045893">
    <property type="term" value="P:positive regulation of DNA-templated transcription"/>
    <property type="evidence" value="ECO:0007669"/>
    <property type="project" value="TreeGrafter"/>
</dbReference>
<reference evidence="16 17" key="1">
    <citation type="submission" date="2017-03" db="EMBL/GenBank/DDBJ databases">
        <title>Genome Survey of Euroglyphus maynei.</title>
        <authorList>
            <person name="Arlian L.G."/>
            <person name="Morgan M.S."/>
            <person name="Rider S.D."/>
        </authorList>
    </citation>
    <scope>NUCLEOTIDE SEQUENCE [LARGE SCALE GENOMIC DNA]</scope>
    <source>
        <strain evidence="16">Arlian Lab</strain>
        <tissue evidence="16">Whole body</tissue>
    </source>
</reference>
<keyword evidence="6 12" id="KW-0805">Transcription regulation</keyword>
<feature type="repeat" description="WD" evidence="11">
    <location>
        <begin position="78"/>
        <end position="112"/>
    </location>
</feature>
<evidence type="ECO:0000256" key="3">
    <source>
        <dbReference type="ARBA" id="ARBA00019614"/>
    </source>
</evidence>